<evidence type="ECO:0000259" key="2">
    <source>
        <dbReference type="PROSITE" id="PS51178"/>
    </source>
</evidence>
<organism evidence="3 4">
    <name type="scientific">Nakamurella flavida</name>
    <dbReference type="NCBI Taxonomy" id="363630"/>
    <lineage>
        <taxon>Bacteria</taxon>
        <taxon>Bacillati</taxon>
        <taxon>Actinomycetota</taxon>
        <taxon>Actinomycetes</taxon>
        <taxon>Nakamurellales</taxon>
        <taxon>Nakamurellaceae</taxon>
        <taxon>Nakamurella</taxon>
    </lineage>
</organism>
<dbReference type="RefSeq" id="WP_205256313.1">
    <property type="nucleotide sequence ID" value="NZ_BAAAPV010000001.1"/>
</dbReference>
<comment type="caution">
    <text evidence="3">The sequence shown here is derived from an EMBL/GenBank/DDBJ whole genome shotgun (WGS) entry which is preliminary data.</text>
</comment>
<dbReference type="Proteomes" id="UP000663801">
    <property type="component" value="Unassembled WGS sequence"/>
</dbReference>
<evidence type="ECO:0000313" key="4">
    <source>
        <dbReference type="Proteomes" id="UP000663801"/>
    </source>
</evidence>
<name>A0A938YNS2_9ACTN</name>
<dbReference type="EMBL" id="JAERWL010000006">
    <property type="protein sequence ID" value="MBM9476230.1"/>
    <property type="molecule type" value="Genomic_DNA"/>
</dbReference>
<dbReference type="PROSITE" id="PS51178">
    <property type="entry name" value="PASTA"/>
    <property type="match status" value="1"/>
</dbReference>
<dbReference type="InterPro" id="IPR005543">
    <property type="entry name" value="PASTA_dom"/>
</dbReference>
<dbReference type="AlphaFoldDB" id="A0A938YNS2"/>
<dbReference type="Pfam" id="PF03793">
    <property type="entry name" value="PASTA"/>
    <property type="match status" value="1"/>
</dbReference>
<proteinExistence type="predicted"/>
<accession>A0A938YNS2</accession>
<feature type="compositionally biased region" description="Basic and acidic residues" evidence="1">
    <location>
        <begin position="87"/>
        <end position="102"/>
    </location>
</feature>
<keyword evidence="4" id="KW-1185">Reference proteome</keyword>
<evidence type="ECO:0000256" key="1">
    <source>
        <dbReference type="SAM" id="MobiDB-lite"/>
    </source>
</evidence>
<sequence length="117" mass="11733">MQMPGVPVPDVVGLPLEAARSVVVSSELLVAAPDPDGPPLDALAGPAAVVTAQDPAPGGIVERESAVRLWVDSGGGAVREPLTPAPLEHDGLGLDPVTRADTDPDATEPPALDRAPA</sequence>
<feature type="domain" description="PASTA" evidence="2">
    <location>
        <begin position="2"/>
        <end position="73"/>
    </location>
</feature>
<dbReference type="CDD" id="cd06577">
    <property type="entry name" value="PASTA_pknB"/>
    <property type="match status" value="1"/>
</dbReference>
<gene>
    <name evidence="3" type="ORF">JL107_07215</name>
</gene>
<protein>
    <submittedName>
        <fullName evidence="3">PASTA domain-containing protein</fullName>
    </submittedName>
</protein>
<dbReference type="Gene3D" id="3.30.10.20">
    <property type="match status" value="1"/>
</dbReference>
<evidence type="ECO:0000313" key="3">
    <source>
        <dbReference type="EMBL" id="MBM9476230.1"/>
    </source>
</evidence>
<feature type="region of interest" description="Disordered" evidence="1">
    <location>
        <begin position="75"/>
        <end position="117"/>
    </location>
</feature>
<reference evidence="3" key="1">
    <citation type="submission" date="2021-01" db="EMBL/GenBank/DDBJ databases">
        <title>KCTC 19127 draft genome.</title>
        <authorList>
            <person name="An D."/>
        </authorList>
    </citation>
    <scope>NUCLEOTIDE SEQUENCE</scope>
    <source>
        <strain evidence="3">KCTC 19127</strain>
    </source>
</reference>